<evidence type="ECO:0000313" key="5">
    <source>
        <dbReference type="Proteomes" id="UP000521017"/>
    </source>
</evidence>
<dbReference type="InterPro" id="IPR007837">
    <property type="entry name" value="DinB"/>
</dbReference>
<evidence type="ECO:0000256" key="1">
    <source>
        <dbReference type="ARBA" id="ARBA00008635"/>
    </source>
</evidence>
<organism evidence="4 5">
    <name type="scientific">Pedobacter cryoconitis</name>
    <dbReference type="NCBI Taxonomy" id="188932"/>
    <lineage>
        <taxon>Bacteria</taxon>
        <taxon>Pseudomonadati</taxon>
        <taxon>Bacteroidota</taxon>
        <taxon>Sphingobacteriia</taxon>
        <taxon>Sphingobacteriales</taxon>
        <taxon>Sphingobacteriaceae</taxon>
        <taxon>Pedobacter</taxon>
    </lineage>
</organism>
<comment type="caution">
    <text evidence="4">The sequence shown here is derived from an EMBL/GenBank/DDBJ whole genome shotgun (WGS) entry which is preliminary data.</text>
</comment>
<accession>A0A7X0J687</accession>
<reference evidence="4 5" key="1">
    <citation type="submission" date="2020-08" db="EMBL/GenBank/DDBJ databases">
        <title>Genomic Encyclopedia of Type Strains, Phase IV (KMG-V): Genome sequencing to study the core and pangenomes of soil and plant-associated prokaryotes.</title>
        <authorList>
            <person name="Whitman W."/>
        </authorList>
    </citation>
    <scope>NUCLEOTIDE SEQUENCE [LARGE SCALE GENOMIC DNA]</scope>
    <source>
        <strain evidence="4 5">M2T3</strain>
    </source>
</reference>
<protein>
    <submittedName>
        <fullName evidence="4">Putative damage-inducible protein DinB</fullName>
    </submittedName>
</protein>
<gene>
    <name evidence="4" type="ORF">HDF25_003581</name>
</gene>
<proteinExistence type="inferred from homology"/>
<dbReference type="GO" id="GO:0046872">
    <property type="term" value="F:metal ion binding"/>
    <property type="evidence" value="ECO:0007669"/>
    <property type="project" value="UniProtKB-KW"/>
</dbReference>
<dbReference type="AlphaFoldDB" id="A0A7X0J687"/>
<dbReference type="EMBL" id="JACHCC010000009">
    <property type="protein sequence ID" value="MBB6501414.1"/>
    <property type="molecule type" value="Genomic_DNA"/>
</dbReference>
<dbReference type="SUPFAM" id="SSF109854">
    <property type="entry name" value="DinB/YfiT-like putative metalloenzymes"/>
    <property type="match status" value="1"/>
</dbReference>
<evidence type="ECO:0000256" key="3">
    <source>
        <dbReference type="PIRSR" id="PIRSR607837-1"/>
    </source>
</evidence>
<comment type="similarity">
    <text evidence="1">Belongs to the DinB family.</text>
</comment>
<evidence type="ECO:0000256" key="2">
    <source>
        <dbReference type="ARBA" id="ARBA00022723"/>
    </source>
</evidence>
<dbReference type="Proteomes" id="UP000521017">
    <property type="component" value="Unassembled WGS sequence"/>
</dbReference>
<name>A0A7X0J687_9SPHI</name>
<dbReference type="RefSeq" id="WP_184627127.1">
    <property type="nucleotide sequence ID" value="NZ_JACHCC010000009.1"/>
</dbReference>
<dbReference type="Gene3D" id="1.20.120.450">
    <property type="entry name" value="dinb family like domain"/>
    <property type="match status" value="1"/>
</dbReference>
<keyword evidence="2 3" id="KW-0479">Metal-binding</keyword>
<sequence>METQQELNALSNGIMTSGSLFNHWQGHRRVTRRLIEIFPEEQLFEFSIGGMRSFADMVKEISGLSGIGMRGLVTGDWTSTPELDYRSGKSVVSTKAELLCLWDEITVEIDSLWPQIPYQRFHEVIQAFVEYEGYTLDIILYWIDNEVHHRAQGYVYLRALGIEPPAFWNRD</sequence>
<feature type="binding site" evidence="3">
    <location>
        <position position="149"/>
    </location>
    <ligand>
        <name>a divalent metal cation</name>
        <dbReference type="ChEBI" id="CHEBI:60240"/>
    </ligand>
</feature>
<evidence type="ECO:0000313" key="4">
    <source>
        <dbReference type="EMBL" id="MBB6501414.1"/>
    </source>
</evidence>
<dbReference type="InterPro" id="IPR034660">
    <property type="entry name" value="DinB/YfiT-like"/>
</dbReference>
<dbReference type="Pfam" id="PF05163">
    <property type="entry name" value="DinB"/>
    <property type="match status" value="1"/>
</dbReference>